<dbReference type="InterPro" id="IPR000184">
    <property type="entry name" value="Bac_surfAg_D15"/>
</dbReference>
<dbReference type="PANTHER" id="PTHR12815">
    <property type="entry name" value="SORTING AND ASSEMBLY MACHINERY SAMM50 PROTEIN FAMILY MEMBER"/>
    <property type="match status" value="1"/>
</dbReference>
<dbReference type="InterPro" id="IPR010827">
    <property type="entry name" value="BamA/TamA_POTRA"/>
</dbReference>
<evidence type="ECO:0000256" key="3">
    <source>
        <dbReference type="ARBA" id="ARBA00022692"/>
    </source>
</evidence>
<dbReference type="HOGENOM" id="CLU_371631_0_0_0"/>
<gene>
    <name evidence="8" type="ordered locus">GAU_0608</name>
</gene>
<evidence type="ECO:0000256" key="2">
    <source>
        <dbReference type="ARBA" id="ARBA00022452"/>
    </source>
</evidence>
<keyword evidence="3 5" id="KW-0812">Transmembrane</keyword>
<dbReference type="GO" id="GO:0019867">
    <property type="term" value="C:outer membrane"/>
    <property type="evidence" value="ECO:0007669"/>
    <property type="project" value="InterPro"/>
</dbReference>
<dbReference type="Gene3D" id="3.10.20.310">
    <property type="entry name" value="membrane protein fhac"/>
    <property type="match status" value="2"/>
</dbReference>
<dbReference type="Proteomes" id="UP000002209">
    <property type="component" value="Chromosome"/>
</dbReference>
<feature type="domain" description="Bacterial surface antigen (D15)" evidence="6">
    <location>
        <begin position="375"/>
        <end position="691"/>
    </location>
</feature>
<dbReference type="AlphaFoldDB" id="C1A5Z0"/>
<accession>C1A5Z0</accession>
<proteinExistence type="predicted"/>
<feature type="domain" description="POTRA" evidence="7">
    <location>
        <begin position="54"/>
        <end position="140"/>
    </location>
</feature>
<keyword evidence="2" id="KW-1134">Transmembrane beta strand</keyword>
<sequence>MRLSVHDLTSSIRAIVARRAVVLPAVLSILSMIGWAARPLAAQDLSCERGDREVRALRFAGNREFPASVLAATVATIPSSFAGLPLVGERRCLDPVEFSRDVQRLETLYRRRGFPDVAVDTVVRTVRTGVIDITFTVKEGEPMRVSAFALRGVDSDPEIGVAARDFPMRVGGLFDRGALEAGRDTLVRRLRNRGWPQAEALLAYTTNTAQRTADIEVTVVPGARARIGRIALDVDTSNGPRRVTDATVHRALALRTGDWYSARAIIDAQRNLYQTDVFQRVDLQPDSIQPPGDTIVNLTARLVEGDRWAARGGLGWATLDCFRAQGTLTDRDFLPMAQRLELSARLSKIGIGDPLDGAPDLCQGQARSDPYSRTLNYNTSMTLRQPVRANQARVLSLTVFSSTLSEYRAYLRRTPIGGVMSISDPFARKSAPRTPSTLSYQLELGRTEAEPAFFCAVFNACDSELRNFLQRNNRLAALEYAITRERMNDPLRPTQGTLMRVTLRHASTLIGSDRTQQFNRAIGDVSWYRMLGSATITAHFKAGVVQGSGSGAGVGSFIPPQERLYAGGPTTVRGFRQNELGPAVYIVSAYEEVTENGQTYYRVGEATQTERVVPTGGNTLLVGNLEAQWPSPIAPRLLQLAAFADAGRLWNRGGSVRGVSLASEGPIVKITPGAGVRISSPFGAIRIDFGYNPYDLPAGAAYFNARPQKGVAPLYCVSPGNRLRVSASSVPEAPAIQESGACPAAFQPVRRSGLLGRLNPSIWIGQAF</sequence>
<keyword evidence="4 5" id="KW-0472">Membrane</keyword>
<name>C1A5Z0_GEMAT</name>
<protein>
    <submittedName>
        <fullName evidence="8">Bacterial surface antigen (D15) family protein</fullName>
    </submittedName>
</protein>
<comment type="subcellular location">
    <subcellularLocation>
        <location evidence="1">Membrane</location>
    </subcellularLocation>
</comment>
<dbReference type="RefSeq" id="WP_012682097.1">
    <property type="nucleotide sequence ID" value="NC_012489.1"/>
</dbReference>
<evidence type="ECO:0000256" key="1">
    <source>
        <dbReference type="ARBA" id="ARBA00004370"/>
    </source>
</evidence>
<evidence type="ECO:0000256" key="4">
    <source>
        <dbReference type="ARBA" id="ARBA00023136"/>
    </source>
</evidence>
<dbReference type="InterPro" id="IPR039910">
    <property type="entry name" value="D15-like"/>
</dbReference>
<evidence type="ECO:0000313" key="9">
    <source>
        <dbReference type="Proteomes" id="UP000002209"/>
    </source>
</evidence>
<dbReference type="KEGG" id="gau:GAU_0608"/>
<evidence type="ECO:0000259" key="7">
    <source>
        <dbReference type="Pfam" id="PF07244"/>
    </source>
</evidence>
<keyword evidence="9" id="KW-1185">Reference proteome</keyword>
<reference evidence="9" key="1">
    <citation type="submission" date="2006-03" db="EMBL/GenBank/DDBJ databases">
        <title>Complete genome sequence of Gemmatimonas aurantiaca T-27 that represents a novel phylum Gemmatimonadetes.</title>
        <authorList>
            <person name="Takasaki K."/>
            <person name="Ichikawa N."/>
            <person name="Miura H."/>
            <person name="Matsushita S."/>
            <person name="Watanabe Y."/>
            <person name="Oguchi A."/>
            <person name="Ankai A."/>
            <person name="Yashiro I."/>
            <person name="Takahashi M."/>
            <person name="Terui Y."/>
            <person name="Fukui S."/>
            <person name="Yokoyama H."/>
            <person name="Tanikawa S."/>
            <person name="Hanada S."/>
            <person name="Kamagata Y."/>
            <person name="Fujita N."/>
        </authorList>
    </citation>
    <scope>NUCLEOTIDE SEQUENCE [LARGE SCALE GENOMIC DNA]</scope>
    <source>
        <strain evidence="9">T-27 / DSM 14586 / JCM 11422 / NBRC 100505</strain>
    </source>
</reference>
<dbReference type="PANTHER" id="PTHR12815:SF18">
    <property type="entry name" value="SORTING AND ASSEMBLY MACHINERY COMPONENT 50 HOMOLOG"/>
    <property type="match status" value="1"/>
</dbReference>
<dbReference type="OrthoDB" id="9814535at2"/>
<dbReference type="Pfam" id="PF07244">
    <property type="entry name" value="POTRA"/>
    <property type="match status" value="1"/>
</dbReference>
<evidence type="ECO:0000256" key="5">
    <source>
        <dbReference type="SAM" id="Phobius"/>
    </source>
</evidence>
<evidence type="ECO:0000313" key="8">
    <source>
        <dbReference type="EMBL" id="BAH37650.1"/>
    </source>
</evidence>
<organism evidence="8 9">
    <name type="scientific">Gemmatimonas aurantiaca (strain DSM 14586 / JCM 11422 / NBRC 100505 / T-27)</name>
    <dbReference type="NCBI Taxonomy" id="379066"/>
    <lineage>
        <taxon>Bacteria</taxon>
        <taxon>Pseudomonadati</taxon>
        <taxon>Gemmatimonadota</taxon>
        <taxon>Gemmatimonadia</taxon>
        <taxon>Gemmatimonadales</taxon>
        <taxon>Gemmatimonadaceae</taxon>
        <taxon>Gemmatimonas</taxon>
    </lineage>
</organism>
<feature type="transmembrane region" description="Helical" evidence="5">
    <location>
        <begin position="20"/>
        <end position="37"/>
    </location>
</feature>
<dbReference type="eggNOG" id="COG4775">
    <property type="taxonomic scope" value="Bacteria"/>
</dbReference>
<evidence type="ECO:0000259" key="6">
    <source>
        <dbReference type="Pfam" id="PF01103"/>
    </source>
</evidence>
<keyword evidence="5" id="KW-1133">Transmembrane helix</keyword>
<dbReference type="STRING" id="379066.GAU_0608"/>
<dbReference type="EMBL" id="AP009153">
    <property type="protein sequence ID" value="BAH37650.1"/>
    <property type="molecule type" value="Genomic_DNA"/>
</dbReference>
<dbReference type="Gene3D" id="2.40.160.50">
    <property type="entry name" value="membrane protein fhac: a member of the omp85/tpsb transporter family"/>
    <property type="match status" value="1"/>
</dbReference>
<dbReference type="Pfam" id="PF01103">
    <property type="entry name" value="Omp85"/>
    <property type="match status" value="1"/>
</dbReference>